<protein>
    <recommendedName>
        <fullName evidence="5">GH26 domain-containing protein</fullName>
    </recommendedName>
</protein>
<accession>A0A2S5B7L3</accession>
<gene>
    <name evidence="3" type="ORF">BMF94_4165</name>
</gene>
<evidence type="ECO:0000313" key="3">
    <source>
        <dbReference type="EMBL" id="POY72758.1"/>
    </source>
</evidence>
<evidence type="ECO:0000313" key="4">
    <source>
        <dbReference type="Proteomes" id="UP000237144"/>
    </source>
</evidence>
<dbReference type="Proteomes" id="UP000237144">
    <property type="component" value="Unassembled WGS sequence"/>
</dbReference>
<dbReference type="GO" id="GO:0006080">
    <property type="term" value="P:substituted mannan metabolic process"/>
    <property type="evidence" value="ECO:0007669"/>
    <property type="project" value="InterPro"/>
</dbReference>
<evidence type="ECO:0000256" key="2">
    <source>
        <dbReference type="SAM" id="Phobius"/>
    </source>
</evidence>
<keyword evidence="4" id="KW-1185">Reference proteome</keyword>
<keyword evidence="2" id="KW-0472">Membrane</keyword>
<dbReference type="OrthoDB" id="428177at2759"/>
<keyword evidence="2" id="KW-1133">Transmembrane helix</keyword>
<dbReference type="PANTHER" id="PTHR40079">
    <property type="entry name" value="MANNAN ENDO-1,4-BETA-MANNOSIDASE E-RELATED"/>
    <property type="match status" value="1"/>
</dbReference>
<organism evidence="3 4">
    <name type="scientific">Rhodotorula taiwanensis</name>
    <dbReference type="NCBI Taxonomy" id="741276"/>
    <lineage>
        <taxon>Eukaryota</taxon>
        <taxon>Fungi</taxon>
        <taxon>Dikarya</taxon>
        <taxon>Basidiomycota</taxon>
        <taxon>Pucciniomycotina</taxon>
        <taxon>Microbotryomycetes</taxon>
        <taxon>Sporidiobolales</taxon>
        <taxon>Sporidiobolaceae</taxon>
        <taxon>Rhodotorula</taxon>
    </lineage>
</organism>
<proteinExistence type="predicted"/>
<feature type="compositionally biased region" description="Low complexity" evidence="1">
    <location>
        <begin position="124"/>
        <end position="136"/>
    </location>
</feature>
<name>A0A2S5B7L3_9BASI</name>
<feature type="compositionally biased region" description="Basic and acidic residues" evidence="1">
    <location>
        <begin position="16"/>
        <end position="27"/>
    </location>
</feature>
<dbReference type="PANTHER" id="PTHR40079:SF6">
    <property type="entry name" value="GH26 DOMAIN-CONTAINING PROTEIN"/>
    <property type="match status" value="1"/>
</dbReference>
<feature type="transmembrane region" description="Helical" evidence="2">
    <location>
        <begin position="38"/>
        <end position="59"/>
    </location>
</feature>
<dbReference type="Gene3D" id="3.20.20.80">
    <property type="entry name" value="Glycosidases"/>
    <property type="match status" value="1"/>
</dbReference>
<evidence type="ECO:0000256" key="1">
    <source>
        <dbReference type="SAM" id="MobiDB-lite"/>
    </source>
</evidence>
<dbReference type="GO" id="GO:0016985">
    <property type="term" value="F:mannan endo-1,4-beta-mannosidase activity"/>
    <property type="evidence" value="ECO:0007669"/>
    <property type="project" value="InterPro"/>
</dbReference>
<reference evidence="3 4" key="1">
    <citation type="journal article" date="2018" name="Front. Microbiol.">
        <title>Prospects for Fungal Bioremediation of Acidic Radioactive Waste Sites: Characterization and Genome Sequence of Rhodotorula taiwanensis MD1149.</title>
        <authorList>
            <person name="Tkavc R."/>
            <person name="Matrosova V.Y."/>
            <person name="Grichenko O.E."/>
            <person name="Gostincar C."/>
            <person name="Volpe R.P."/>
            <person name="Klimenkova P."/>
            <person name="Gaidamakova E.K."/>
            <person name="Zhou C.E."/>
            <person name="Stewart B.J."/>
            <person name="Lyman M.G."/>
            <person name="Malfatti S.A."/>
            <person name="Rubinfeld B."/>
            <person name="Courtot M."/>
            <person name="Singh J."/>
            <person name="Dalgard C.L."/>
            <person name="Hamilton T."/>
            <person name="Frey K.G."/>
            <person name="Gunde-Cimerman N."/>
            <person name="Dugan L."/>
            <person name="Daly M.J."/>
        </authorList>
    </citation>
    <scope>NUCLEOTIDE SEQUENCE [LARGE SCALE GENOMIC DNA]</scope>
    <source>
        <strain evidence="3 4">MD1149</strain>
    </source>
</reference>
<comment type="caution">
    <text evidence="3">The sequence shown here is derived from an EMBL/GenBank/DDBJ whole genome shotgun (WGS) entry which is preliminary data.</text>
</comment>
<evidence type="ECO:0008006" key="5">
    <source>
        <dbReference type="Google" id="ProtNLM"/>
    </source>
</evidence>
<dbReference type="InterPro" id="IPR000805">
    <property type="entry name" value="Glyco_hydro_26"/>
</dbReference>
<dbReference type="AlphaFoldDB" id="A0A2S5B7L3"/>
<sequence>MPFPDSDDGRPLYSRRQSDPEAGDRSSDSSPSKRRPSLLILSLGLLIALFLLLLAFLALKKYFFSSSSSSSSLDASGVPAIVTETITLSGGSIVTTTVTKSAPKATRTDTTSSSEKGATGGSSSGATSGSAASGGSNTLPGASRNNIGIGFLPDYKDTLMSDITKGLGIKSSFYGWRAFPEHDRIRSKLKYALLRSHRRRWTTCTPGRSFSAPILSDEYLLDSKACECIFQPAVMPTKGWAGLTASDDSQAKAIAAVMKKFTDEGIELTKSSKSVRQYSRLDGPGHALTPKCGNSWYVTDGTYQGGVSDFKAAWAVVAKAVADNPKVKMFYTPNVAASLDDYISWYPDDPSTVDYLGIGEAVARMSIFLLDLLDSELRLTGTYYYPRDASQSFLEHMQPLYDKYCKDGSTKFAIGETGNGWAATIDERLAWLDQTTSAETAKAMPHYVGIAWFTYFKEQDFRLWIKGDDKVNSATKAWLAGNDIVASGAPAGNA</sequence>
<feature type="region of interest" description="Disordered" evidence="1">
    <location>
        <begin position="1"/>
        <end position="35"/>
    </location>
</feature>
<keyword evidence="2" id="KW-0812">Transmembrane</keyword>
<feature type="region of interest" description="Disordered" evidence="1">
    <location>
        <begin position="98"/>
        <end position="139"/>
    </location>
</feature>
<dbReference type="EMBL" id="PJQD01000047">
    <property type="protein sequence ID" value="POY72758.1"/>
    <property type="molecule type" value="Genomic_DNA"/>
</dbReference>